<dbReference type="Proteomes" id="UP001359886">
    <property type="component" value="Unassembled WGS sequence"/>
</dbReference>
<dbReference type="PANTHER" id="PTHR42208:SF1">
    <property type="entry name" value="HEAVY METAL TRANSPORTER"/>
    <property type="match status" value="1"/>
</dbReference>
<dbReference type="Pfam" id="PF13386">
    <property type="entry name" value="DsbD_2"/>
    <property type="match status" value="1"/>
</dbReference>
<name>A0AAW9R7A9_9GAMM</name>
<evidence type="ECO:0000313" key="4">
    <source>
        <dbReference type="Proteomes" id="UP001359886"/>
    </source>
</evidence>
<accession>A0AAW9R7A9</accession>
<evidence type="ECO:0000256" key="1">
    <source>
        <dbReference type="SAM" id="Phobius"/>
    </source>
</evidence>
<feature type="transmembrane region" description="Helical" evidence="1">
    <location>
        <begin position="210"/>
        <end position="230"/>
    </location>
</feature>
<evidence type="ECO:0000313" key="3">
    <source>
        <dbReference type="EMBL" id="MEJ8568319.1"/>
    </source>
</evidence>
<keyword evidence="1" id="KW-1133">Transmembrane helix</keyword>
<keyword evidence="4" id="KW-1185">Reference proteome</keyword>
<dbReference type="PANTHER" id="PTHR42208">
    <property type="entry name" value="HEAVY METAL TRANSPORTER-RELATED"/>
    <property type="match status" value="1"/>
</dbReference>
<dbReference type="EMBL" id="JAZHOG010000007">
    <property type="protein sequence ID" value="MEJ8568319.1"/>
    <property type="molecule type" value="Genomic_DNA"/>
</dbReference>
<gene>
    <name evidence="3" type="ORF">V3330_11840</name>
</gene>
<keyword evidence="1" id="KW-0472">Membrane</keyword>
<keyword evidence="1" id="KW-0812">Transmembrane</keyword>
<protein>
    <submittedName>
        <fullName evidence="3">Sulfite exporter TauE/SafE family protein</fullName>
    </submittedName>
</protein>
<feature type="domain" description="Urease accessory protein UreH-like transmembrane" evidence="2">
    <location>
        <begin position="11"/>
        <end position="221"/>
    </location>
</feature>
<feature type="transmembrane region" description="Helical" evidence="1">
    <location>
        <begin position="6"/>
        <end position="39"/>
    </location>
</feature>
<dbReference type="AlphaFoldDB" id="A0AAW9R7A9"/>
<sequence>MTGPEVSVLVAAFMAGLLGSGHCFAMCGGIAGSLGAMAALPGHGGRGGFVAALQFNTGRILGYAALGALTAGALGRAGGAGGVPAWSLWLRGLTTVMILAIGLHYLVGWRGMAGLERAGGRLWGRIAPFAARAAARRDLPGRLLLGGCWGLLPCGLVYTVLLTAASTGSAVHGGLTMAAFGLGTWPSMLGLTLAAPSLAAVLSDRGFRRFVGLSLVLLSAWMAFTLWQGVSGAAHHAH</sequence>
<feature type="transmembrane region" description="Helical" evidence="1">
    <location>
        <begin position="60"/>
        <end position="82"/>
    </location>
</feature>
<evidence type="ECO:0000259" key="2">
    <source>
        <dbReference type="Pfam" id="PF13386"/>
    </source>
</evidence>
<comment type="caution">
    <text evidence="3">The sequence shown here is derived from an EMBL/GenBank/DDBJ whole genome shotgun (WGS) entry which is preliminary data.</text>
</comment>
<feature type="transmembrane region" description="Helical" evidence="1">
    <location>
        <begin position="143"/>
        <end position="165"/>
    </location>
</feature>
<proteinExistence type="predicted"/>
<feature type="transmembrane region" description="Helical" evidence="1">
    <location>
        <begin position="185"/>
        <end position="203"/>
    </location>
</feature>
<dbReference type="InterPro" id="IPR039447">
    <property type="entry name" value="UreH-like_TM_dom"/>
</dbReference>
<feature type="transmembrane region" description="Helical" evidence="1">
    <location>
        <begin position="88"/>
        <end position="107"/>
    </location>
</feature>
<dbReference type="RefSeq" id="WP_354695638.1">
    <property type="nucleotide sequence ID" value="NZ_JAZHOG010000007.1"/>
</dbReference>
<reference evidence="3 4" key="1">
    <citation type="submission" date="2024-02" db="EMBL/GenBank/DDBJ databases">
        <title>A novel Wenzhouxiangellaceae bacterium, isolated from coastal sediments.</title>
        <authorList>
            <person name="Du Z.-J."/>
            <person name="Ye Y.-Q."/>
            <person name="Zhang X.-Y."/>
        </authorList>
    </citation>
    <scope>NUCLEOTIDE SEQUENCE [LARGE SCALE GENOMIC DNA]</scope>
    <source>
        <strain evidence="3 4">CH-27</strain>
    </source>
</reference>
<organism evidence="3 4">
    <name type="scientific">Elongatibacter sediminis</name>
    <dbReference type="NCBI Taxonomy" id="3119006"/>
    <lineage>
        <taxon>Bacteria</taxon>
        <taxon>Pseudomonadati</taxon>
        <taxon>Pseudomonadota</taxon>
        <taxon>Gammaproteobacteria</taxon>
        <taxon>Chromatiales</taxon>
        <taxon>Wenzhouxiangellaceae</taxon>
        <taxon>Elongatibacter</taxon>
    </lineage>
</organism>